<evidence type="ECO:0000313" key="11">
    <source>
        <dbReference type="Proteomes" id="UP001278766"/>
    </source>
</evidence>
<evidence type="ECO:0000256" key="8">
    <source>
        <dbReference type="SAM" id="MobiDB-lite"/>
    </source>
</evidence>
<name>A0AAE0HFN3_9PEZI</name>
<dbReference type="GO" id="GO:0005762">
    <property type="term" value="C:mitochondrial large ribosomal subunit"/>
    <property type="evidence" value="ECO:0007669"/>
    <property type="project" value="TreeGrafter"/>
</dbReference>
<dbReference type="GO" id="GO:0003735">
    <property type="term" value="F:structural constituent of ribosome"/>
    <property type="evidence" value="ECO:0007669"/>
    <property type="project" value="InterPro"/>
</dbReference>
<dbReference type="Gene3D" id="3.90.79.10">
    <property type="entry name" value="Nucleoside Triphosphate Pyrophosphohydrolase"/>
    <property type="match status" value="1"/>
</dbReference>
<dbReference type="Proteomes" id="UP001278766">
    <property type="component" value="Unassembled WGS sequence"/>
</dbReference>
<dbReference type="Pfam" id="PF11788">
    <property type="entry name" value="MRP-L46"/>
    <property type="match status" value="1"/>
</dbReference>
<protein>
    <recommendedName>
        <fullName evidence="7">Large ribosomal subunit protein mL46</fullName>
    </recommendedName>
</protein>
<evidence type="ECO:0000313" key="10">
    <source>
        <dbReference type="EMBL" id="KAK3295688.1"/>
    </source>
</evidence>
<keyword evidence="6" id="KW-0687">Ribonucleoprotein</keyword>
<keyword evidence="3" id="KW-0809">Transit peptide</keyword>
<feature type="compositionally biased region" description="Low complexity" evidence="8">
    <location>
        <begin position="56"/>
        <end position="65"/>
    </location>
</feature>
<keyword evidence="4 10" id="KW-0689">Ribosomal protein</keyword>
<evidence type="ECO:0000256" key="5">
    <source>
        <dbReference type="ARBA" id="ARBA00023128"/>
    </source>
</evidence>
<feature type="region of interest" description="Disordered" evidence="8">
    <location>
        <begin position="56"/>
        <end position="83"/>
    </location>
</feature>
<dbReference type="EMBL" id="JAUEPN010000004">
    <property type="protein sequence ID" value="KAK3295688.1"/>
    <property type="molecule type" value="Genomic_DNA"/>
</dbReference>
<reference evidence="10" key="1">
    <citation type="journal article" date="2023" name="Mol. Phylogenet. Evol.">
        <title>Genome-scale phylogeny and comparative genomics of the fungal order Sordariales.</title>
        <authorList>
            <person name="Hensen N."/>
            <person name="Bonometti L."/>
            <person name="Westerberg I."/>
            <person name="Brannstrom I.O."/>
            <person name="Guillou S."/>
            <person name="Cros-Aarteil S."/>
            <person name="Calhoun S."/>
            <person name="Haridas S."/>
            <person name="Kuo A."/>
            <person name="Mondo S."/>
            <person name="Pangilinan J."/>
            <person name="Riley R."/>
            <person name="LaButti K."/>
            <person name="Andreopoulos B."/>
            <person name="Lipzen A."/>
            <person name="Chen C."/>
            <person name="Yan M."/>
            <person name="Daum C."/>
            <person name="Ng V."/>
            <person name="Clum A."/>
            <person name="Steindorff A."/>
            <person name="Ohm R.A."/>
            <person name="Martin F."/>
            <person name="Silar P."/>
            <person name="Natvig D.O."/>
            <person name="Lalanne C."/>
            <person name="Gautier V."/>
            <person name="Ament-Velasquez S.L."/>
            <person name="Kruys A."/>
            <person name="Hutchinson M.I."/>
            <person name="Powell A.J."/>
            <person name="Barry K."/>
            <person name="Miller A.N."/>
            <person name="Grigoriev I.V."/>
            <person name="Debuchy R."/>
            <person name="Gladieux P."/>
            <person name="Hiltunen Thoren M."/>
            <person name="Johannesson H."/>
        </authorList>
    </citation>
    <scope>NUCLEOTIDE SEQUENCE</scope>
    <source>
        <strain evidence="10">CBS 168.71</strain>
    </source>
</reference>
<evidence type="ECO:0000256" key="6">
    <source>
        <dbReference type="ARBA" id="ARBA00023274"/>
    </source>
</evidence>
<dbReference type="GeneID" id="87835393"/>
<evidence type="ECO:0000256" key="2">
    <source>
        <dbReference type="ARBA" id="ARBA00009070"/>
    </source>
</evidence>
<dbReference type="PANTHER" id="PTHR13124">
    <property type="entry name" value="39S RIBOSOMAL PROTEIN L46, MITOCHONDRIAL PRECURSOR-RELATED"/>
    <property type="match status" value="1"/>
</dbReference>
<dbReference type="FunFam" id="3.90.79.10:FF:000018">
    <property type="entry name" value="39S ribosomal protein L46, mitochondrial"/>
    <property type="match status" value="1"/>
</dbReference>
<gene>
    <name evidence="10" type="ORF">B0H64DRAFT_151862</name>
</gene>
<comment type="similarity">
    <text evidence="2">Belongs to the mitochondrion-specific ribosomal protein mL46 family.</text>
</comment>
<dbReference type="InterPro" id="IPR021757">
    <property type="entry name" value="Ribosomal_mL46_N"/>
</dbReference>
<evidence type="ECO:0000256" key="1">
    <source>
        <dbReference type="ARBA" id="ARBA00004173"/>
    </source>
</evidence>
<accession>A0AAE0HFN3</accession>
<dbReference type="InterPro" id="IPR033650">
    <property type="entry name" value="Ribosomal_mL46_NUDIX"/>
</dbReference>
<dbReference type="InterPro" id="IPR015797">
    <property type="entry name" value="NUDIX_hydrolase-like_dom_sf"/>
</dbReference>
<evidence type="ECO:0000256" key="3">
    <source>
        <dbReference type="ARBA" id="ARBA00022946"/>
    </source>
</evidence>
<evidence type="ECO:0000256" key="7">
    <source>
        <dbReference type="ARBA" id="ARBA00035190"/>
    </source>
</evidence>
<reference evidence="10" key="2">
    <citation type="submission" date="2023-06" db="EMBL/GenBank/DDBJ databases">
        <authorList>
            <consortium name="Lawrence Berkeley National Laboratory"/>
            <person name="Haridas S."/>
            <person name="Hensen N."/>
            <person name="Bonometti L."/>
            <person name="Westerberg I."/>
            <person name="Brannstrom I.O."/>
            <person name="Guillou S."/>
            <person name="Cros-Aarteil S."/>
            <person name="Calhoun S."/>
            <person name="Kuo A."/>
            <person name="Mondo S."/>
            <person name="Pangilinan J."/>
            <person name="Riley R."/>
            <person name="Labutti K."/>
            <person name="Andreopoulos B."/>
            <person name="Lipzen A."/>
            <person name="Chen C."/>
            <person name="Yanf M."/>
            <person name="Daum C."/>
            <person name="Ng V."/>
            <person name="Clum A."/>
            <person name="Steindorff A."/>
            <person name="Ohm R."/>
            <person name="Martin F."/>
            <person name="Silar P."/>
            <person name="Natvig D."/>
            <person name="Lalanne C."/>
            <person name="Gautier V."/>
            <person name="Ament-Velasquez S.L."/>
            <person name="Kruys A."/>
            <person name="Hutchinson M.I."/>
            <person name="Powell A.J."/>
            <person name="Barry K."/>
            <person name="Miller A.N."/>
            <person name="Grigoriev I.V."/>
            <person name="Debuchy R."/>
            <person name="Gladieux P."/>
            <person name="Thoren M.H."/>
            <person name="Johannesson H."/>
        </authorList>
    </citation>
    <scope>NUCLEOTIDE SEQUENCE</scope>
    <source>
        <strain evidence="10">CBS 168.71</strain>
    </source>
</reference>
<dbReference type="RefSeq" id="XP_062659202.1">
    <property type="nucleotide sequence ID" value="XM_062798445.1"/>
</dbReference>
<comment type="subcellular location">
    <subcellularLocation>
        <location evidence="1">Mitochondrion</location>
    </subcellularLocation>
</comment>
<dbReference type="AlphaFoldDB" id="A0AAE0HFN3"/>
<dbReference type="SUPFAM" id="SSF55811">
    <property type="entry name" value="Nudix"/>
    <property type="match status" value="1"/>
</dbReference>
<keyword evidence="5" id="KW-0496">Mitochondrion</keyword>
<dbReference type="GO" id="GO:0005743">
    <property type="term" value="C:mitochondrial inner membrane"/>
    <property type="evidence" value="ECO:0007669"/>
    <property type="project" value="UniProtKB-ARBA"/>
</dbReference>
<organism evidence="10 11">
    <name type="scientific">Chaetomium fimeti</name>
    <dbReference type="NCBI Taxonomy" id="1854472"/>
    <lineage>
        <taxon>Eukaryota</taxon>
        <taxon>Fungi</taxon>
        <taxon>Dikarya</taxon>
        <taxon>Ascomycota</taxon>
        <taxon>Pezizomycotina</taxon>
        <taxon>Sordariomycetes</taxon>
        <taxon>Sordariomycetidae</taxon>
        <taxon>Sordariales</taxon>
        <taxon>Chaetomiaceae</taxon>
        <taxon>Chaetomium</taxon>
    </lineage>
</organism>
<evidence type="ECO:0000256" key="4">
    <source>
        <dbReference type="ARBA" id="ARBA00022980"/>
    </source>
</evidence>
<keyword evidence="11" id="KW-1185">Reference proteome</keyword>
<feature type="domain" description="Large ribosomal subunit protein mL46 N-terminal" evidence="9">
    <location>
        <begin position="86"/>
        <end position="222"/>
    </location>
</feature>
<dbReference type="PANTHER" id="PTHR13124:SF12">
    <property type="entry name" value="LARGE RIBOSOMAL SUBUNIT PROTEIN ML46"/>
    <property type="match status" value="1"/>
</dbReference>
<evidence type="ECO:0000259" key="9">
    <source>
        <dbReference type="Pfam" id="PF11788"/>
    </source>
</evidence>
<dbReference type="InterPro" id="IPR040008">
    <property type="entry name" value="Ribosomal_mL46"/>
</dbReference>
<sequence>MMSAPGRGSALVRGSYRVCTQCARPAPRPRIASTITTAPRASAVLPLASRRYYSAEPATAQTPTPESTPPPPTSTTPTTAPKPDLYRIKSGVILTRAPLLTREQTPFESAFYFYQKRLNERLTAPFRRQFYFKQDTAADLDFRIKLEERHGVPAKDIGRYNPRGRKAWNDELLTGSSTSDPAELVEKLLADAEVRVSEDGEPIAPEERVPVERPVPRRSEADEAGDVKRLDRAMERTLYLVVRRAGAEGEEAVWEFPTGLVPTEETLHETAARVLTESAGPNMNTWIVGRVPVAHHVVKPVVGDDGTSVVERGEKTFFLKGRIMTGQADLTGNKHGLTDFKWLTREELQEVLPEEYYHSVRGMMELR</sequence>
<dbReference type="CDD" id="cd04661">
    <property type="entry name" value="NUDIX_MRP_L46"/>
    <property type="match status" value="1"/>
</dbReference>
<comment type="caution">
    <text evidence="10">The sequence shown here is derived from an EMBL/GenBank/DDBJ whole genome shotgun (WGS) entry which is preliminary data.</text>
</comment>
<proteinExistence type="inferred from homology"/>